<dbReference type="EMBL" id="SCWE01000002">
    <property type="protein sequence ID" value="TDM02078.1"/>
    <property type="molecule type" value="Genomic_DNA"/>
</dbReference>
<sequence length="163" mass="19320">MAYTGVSKPYKEQFIEVDINKAKNLIKRPGVRRVGVKIENTEFNCTIEGVQVGYGFRLFFKCNYCDSRVTKLYLKDHGLKCRHCIDFNYISQQATKTDLVYEFHLMKRYGRMLDPNFTMPHGISTRCPWKPKNMHQKTYDKIRHKYLIVQNKAINKWLAMVNL</sequence>
<comment type="caution">
    <text evidence="1">The sequence shown here is derived from an EMBL/GenBank/DDBJ whole genome shotgun (WGS) entry which is preliminary data.</text>
</comment>
<name>A0A4R6BK43_9STAP</name>
<organism evidence="1 2">
    <name type="scientific">Macrococcus hajekii</name>
    <dbReference type="NCBI Taxonomy" id="198482"/>
    <lineage>
        <taxon>Bacteria</taxon>
        <taxon>Bacillati</taxon>
        <taxon>Bacillota</taxon>
        <taxon>Bacilli</taxon>
        <taxon>Bacillales</taxon>
        <taxon>Staphylococcaceae</taxon>
        <taxon>Macrococcus</taxon>
    </lineage>
</organism>
<accession>A0A4R6BK43</accession>
<keyword evidence="2" id="KW-1185">Reference proteome</keyword>
<evidence type="ECO:0000313" key="2">
    <source>
        <dbReference type="Proteomes" id="UP000295328"/>
    </source>
</evidence>
<dbReference type="RefSeq" id="WP_165982002.1">
    <property type="nucleotide sequence ID" value="NZ_SCWE01000002.1"/>
</dbReference>
<gene>
    <name evidence="1" type="ORF">ERX37_07710</name>
</gene>
<proteinExistence type="predicted"/>
<reference evidence="1 2" key="1">
    <citation type="submission" date="2019-01" db="EMBL/GenBank/DDBJ databases">
        <title>Draft genome sequences of the type strains of six Macrococcus species.</title>
        <authorList>
            <person name="Mazhar S."/>
            <person name="Altermann E."/>
            <person name="Hill C."/>
            <person name="Mcauliffe O."/>
        </authorList>
    </citation>
    <scope>NUCLEOTIDE SEQUENCE [LARGE SCALE GENOMIC DNA]</scope>
    <source>
        <strain evidence="1 2">CCM4809</strain>
    </source>
</reference>
<dbReference type="Proteomes" id="UP000295328">
    <property type="component" value="Unassembled WGS sequence"/>
</dbReference>
<protein>
    <submittedName>
        <fullName evidence="1">Uncharacterized protein</fullName>
    </submittedName>
</protein>
<dbReference type="AlphaFoldDB" id="A0A4R6BK43"/>
<evidence type="ECO:0000313" key="1">
    <source>
        <dbReference type="EMBL" id="TDM02078.1"/>
    </source>
</evidence>